<feature type="compositionally biased region" description="Pro residues" evidence="1">
    <location>
        <begin position="129"/>
        <end position="138"/>
    </location>
</feature>
<reference evidence="3 4" key="2">
    <citation type="journal article" date="2015" name="Stand. Genomic Sci.">
        <title>Draft genome sequence of Cellulomonas carbonis T26(T) and comparative analysis of six Cellulomonas genomes.</title>
        <authorList>
            <person name="Zhuang W."/>
            <person name="Zhang S."/>
            <person name="Xia X."/>
            <person name="Wang G."/>
        </authorList>
    </citation>
    <scope>NUCLEOTIDE SEQUENCE [LARGE SCALE GENOMIC DNA]</scope>
    <source>
        <strain evidence="3 4">T26</strain>
    </source>
</reference>
<evidence type="ECO:0008006" key="5">
    <source>
        <dbReference type="Google" id="ProtNLM"/>
    </source>
</evidence>
<accession>A0A0A0BWC2</accession>
<keyword evidence="2" id="KW-0812">Transmembrane</keyword>
<sequence>MSLPSSASRTPRRVRARTEDDAVQRITSAPPSRVDDIAQRNKRYLWQMSTRVVCFVGAVAIDHWSRWVLAAGAVLLPYLAVVLANAGRERGVGGARESDPGTFLDPHGLPGGPGPVASPATAGPAAAPTAPPSPRETP</sequence>
<feature type="region of interest" description="Disordered" evidence="1">
    <location>
        <begin position="90"/>
        <end position="138"/>
    </location>
</feature>
<dbReference type="Pfam" id="PF11298">
    <property type="entry name" value="DUF3099"/>
    <property type="match status" value="1"/>
</dbReference>
<gene>
    <name evidence="3" type="ORF">N868_00875</name>
</gene>
<dbReference type="RefSeq" id="WP_229734447.1">
    <property type="nucleotide sequence ID" value="NZ_AXCY01000007.1"/>
</dbReference>
<organism evidence="3 4">
    <name type="scientific">Cellulomonas carbonis T26</name>
    <dbReference type="NCBI Taxonomy" id="947969"/>
    <lineage>
        <taxon>Bacteria</taxon>
        <taxon>Bacillati</taxon>
        <taxon>Actinomycetota</taxon>
        <taxon>Actinomycetes</taxon>
        <taxon>Micrococcales</taxon>
        <taxon>Cellulomonadaceae</taxon>
        <taxon>Cellulomonas</taxon>
    </lineage>
</organism>
<feature type="compositionally biased region" description="Low complexity" evidence="1">
    <location>
        <begin position="115"/>
        <end position="128"/>
    </location>
</feature>
<evidence type="ECO:0000256" key="2">
    <source>
        <dbReference type="SAM" id="Phobius"/>
    </source>
</evidence>
<keyword evidence="2" id="KW-0472">Membrane</keyword>
<reference evidence="3 4" key="1">
    <citation type="submission" date="2013-08" db="EMBL/GenBank/DDBJ databases">
        <title>Genome sequencing of Cellulomonas carbonis T26.</title>
        <authorList>
            <person name="Chen F."/>
            <person name="Li Y."/>
            <person name="Wang G."/>
        </authorList>
    </citation>
    <scope>NUCLEOTIDE SEQUENCE [LARGE SCALE GENOMIC DNA]</scope>
    <source>
        <strain evidence="3 4">T26</strain>
    </source>
</reference>
<dbReference type="Proteomes" id="UP000029839">
    <property type="component" value="Unassembled WGS sequence"/>
</dbReference>
<dbReference type="AlphaFoldDB" id="A0A0A0BWC2"/>
<keyword evidence="2" id="KW-1133">Transmembrane helix</keyword>
<keyword evidence="4" id="KW-1185">Reference proteome</keyword>
<evidence type="ECO:0000313" key="3">
    <source>
        <dbReference type="EMBL" id="KGM12211.1"/>
    </source>
</evidence>
<dbReference type="InterPro" id="IPR021449">
    <property type="entry name" value="DUF3099"/>
</dbReference>
<name>A0A0A0BWC2_9CELL</name>
<protein>
    <recommendedName>
        <fullName evidence="5">DUF3099 domain-containing protein</fullName>
    </recommendedName>
</protein>
<comment type="caution">
    <text evidence="3">The sequence shown here is derived from an EMBL/GenBank/DDBJ whole genome shotgun (WGS) entry which is preliminary data.</text>
</comment>
<feature type="region of interest" description="Disordered" evidence="1">
    <location>
        <begin position="1"/>
        <end position="21"/>
    </location>
</feature>
<dbReference type="EMBL" id="AXCY01000007">
    <property type="protein sequence ID" value="KGM12211.1"/>
    <property type="molecule type" value="Genomic_DNA"/>
</dbReference>
<feature type="transmembrane region" description="Helical" evidence="2">
    <location>
        <begin position="67"/>
        <end position="86"/>
    </location>
</feature>
<proteinExistence type="predicted"/>
<evidence type="ECO:0000256" key="1">
    <source>
        <dbReference type="SAM" id="MobiDB-lite"/>
    </source>
</evidence>
<feature type="compositionally biased region" description="Basic and acidic residues" evidence="1">
    <location>
        <begin position="90"/>
        <end position="99"/>
    </location>
</feature>
<evidence type="ECO:0000313" key="4">
    <source>
        <dbReference type="Proteomes" id="UP000029839"/>
    </source>
</evidence>